<proteinExistence type="inferred from homology"/>
<dbReference type="SUPFAM" id="SSF103473">
    <property type="entry name" value="MFS general substrate transporter"/>
    <property type="match status" value="1"/>
</dbReference>
<organism evidence="7 8">
    <name type="scientific">Mugilogobius chulae</name>
    <name type="common">yellowstripe goby</name>
    <dbReference type="NCBI Taxonomy" id="88201"/>
    <lineage>
        <taxon>Eukaryota</taxon>
        <taxon>Metazoa</taxon>
        <taxon>Chordata</taxon>
        <taxon>Craniata</taxon>
        <taxon>Vertebrata</taxon>
        <taxon>Euteleostomi</taxon>
        <taxon>Actinopterygii</taxon>
        <taxon>Neopterygii</taxon>
        <taxon>Teleostei</taxon>
        <taxon>Neoteleostei</taxon>
        <taxon>Acanthomorphata</taxon>
        <taxon>Gobiaria</taxon>
        <taxon>Gobiiformes</taxon>
        <taxon>Gobioidei</taxon>
        <taxon>Gobiidae</taxon>
        <taxon>Gobionellinae</taxon>
        <taxon>Mugilogobius</taxon>
    </lineage>
</organism>
<reference evidence="8" key="1">
    <citation type="submission" date="2024-04" db="EMBL/GenBank/DDBJ databases">
        <title>Salinicola lusitanus LLJ914,a marine bacterium isolated from the Okinawa Trough.</title>
        <authorList>
            <person name="Li J."/>
        </authorList>
    </citation>
    <scope>NUCLEOTIDE SEQUENCE [LARGE SCALE GENOMIC DNA]</scope>
</reference>
<feature type="transmembrane region" description="Helical" evidence="6">
    <location>
        <begin position="202"/>
        <end position="228"/>
    </location>
</feature>
<dbReference type="PANTHER" id="PTHR23121:SF10">
    <property type="entry name" value="MAJOR FACILITATOR SUPERFAMILY DOMAIN-CONTAINING PROTEIN 4A"/>
    <property type="match status" value="1"/>
</dbReference>
<comment type="similarity">
    <text evidence="2">Belongs to the major facilitator superfamily.</text>
</comment>
<sequence>MTHWDERVWALFRSQWRQTVTYWSVFFSFGLCIAFLGPTILDLRCQTHSTLQQITWVFFSQQFFLLLGSSLGGLFKKTLRSSLLALFSCTLIISIVFALIPLCYNVIMLSIALAIAGKAMGVIDTVANLQLVKLYQKDSATFLQLPVPIAVLCLMHHERLLPCSRSSPRLLDQNPKADAEQAHKGLFSCCNLDKLRLRPATFFILQIVGGAILFLTDGIIGSYAGFVYTYAVSPPLLMAHKTAGYLNSVFWAAITLSRLAFIYLSYRFPAPKLITLSLVGVVLVHGLLLLFYTSQTFLFIGTTVLGLCISSVFPSLLAFTEDALEYKGRPLTLVIVLMFFFC</sequence>
<keyword evidence="4 6" id="KW-1133">Transmembrane helix</keyword>
<evidence type="ECO:0000313" key="7">
    <source>
        <dbReference type="EMBL" id="KAK7907424.1"/>
    </source>
</evidence>
<accession>A0AAW0P1X0</accession>
<dbReference type="AlphaFoldDB" id="A0AAW0P1X0"/>
<evidence type="ECO:0000256" key="3">
    <source>
        <dbReference type="ARBA" id="ARBA00022692"/>
    </source>
</evidence>
<protein>
    <submittedName>
        <fullName evidence="7">Uncharacterized protein</fullName>
    </submittedName>
</protein>
<feature type="transmembrane region" description="Helical" evidence="6">
    <location>
        <begin position="248"/>
        <end position="266"/>
    </location>
</feature>
<feature type="transmembrane region" description="Helical" evidence="6">
    <location>
        <begin position="20"/>
        <end position="41"/>
    </location>
</feature>
<evidence type="ECO:0000256" key="1">
    <source>
        <dbReference type="ARBA" id="ARBA00004141"/>
    </source>
</evidence>
<comment type="subcellular location">
    <subcellularLocation>
        <location evidence="1">Membrane</location>
        <topology evidence="1">Multi-pass membrane protein</topology>
    </subcellularLocation>
</comment>
<evidence type="ECO:0000256" key="5">
    <source>
        <dbReference type="ARBA" id="ARBA00023136"/>
    </source>
</evidence>
<keyword evidence="3 6" id="KW-0812">Transmembrane</keyword>
<evidence type="ECO:0000256" key="4">
    <source>
        <dbReference type="ARBA" id="ARBA00022989"/>
    </source>
</evidence>
<comment type="caution">
    <text evidence="7">The sequence shown here is derived from an EMBL/GenBank/DDBJ whole genome shotgun (WGS) entry which is preliminary data.</text>
</comment>
<dbReference type="EMBL" id="JBBPFD010000011">
    <property type="protein sequence ID" value="KAK7907424.1"/>
    <property type="molecule type" value="Genomic_DNA"/>
</dbReference>
<dbReference type="PANTHER" id="PTHR23121">
    <property type="entry name" value="SODIUM-DEPENDENT GLUCOSE TRANSPORTER 1"/>
    <property type="match status" value="1"/>
</dbReference>
<evidence type="ECO:0000313" key="8">
    <source>
        <dbReference type="Proteomes" id="UP001460270"/>
    </source>
</evidence>
<feature type="transmembrane region" description="Helical" evidence="6">
    <location>
        <begin position="106"/>
        <end position="127"/>
    </location>
</feature>
<dbReference type="GO" id="GO:0016020">
    <property type="term" value="C:membrane"/>
    <property type="evidence" value="ECO:0007669"/>
    <property type="project" value="UniProtKB-SubCell"/>
</dbReference>
<evidence type="ECO:0000256" key="6">
    <source>
        <dbReference type="SAM" id="Phobius"/>
    </source>
</evidence>
<keyword evidence="8" id="KW-1185">Reference proteome</keyword>
<name>A0AAW0P1X0_9GOBI</name>
<dbReference type="InterPro" id="IPR036259">
    <property type="entry name" value="MFS_trans_sf"/>
</dbReference>
<dbReference type="Proteomes" id="UP001460270">
    <property type="component" value="Unassembled WGS sequence"/>
</dbReference>
<evidence type="ECO:0000256" key="2">
    <source>
        <dbReference type="ARBA" id="ARBA00008335"/>
    </source>
</evidence>
<keyword evidence="5 6" id="KW-0472">Membrane</keyword>
<gene>
    <name evidence="7" type="ORF">WMY93_016036</name>
</gene>
<feature type="transmembrane region" description="Helical" evidence="6">
    <location>
        <begin position="82"/>
        <end position="100"/>
    </location>
</feature>
<feature type="transmembrane region" description="Helical" evidence="6">
    <location>
        <begin position="298"/>
        <end position="319"/>
    </location>
</feature>
<feature type="transmembrane region" description="Helical" evidence="6">
    <location>
        <begin position="273"/>
        <end position="292"/>
    </location>
</feature>
<feature type="transmembrane region" description="Helical" evidence="6">
    <location>
        <begin position="53"/>
        <end position="75"/>
    </location>
</feature>